<organism evidence="2 3">
    <name type="scientific">Acidomonas methanolica NBRC 104435</name>
    <dbReference type="NCBI Taxonomy" id="1231351"/>
    <lineage>
        <taxon>Bacteria</taxon>
        <taxon>Pseudomonadati</taxon>
        <taxon>Pseudomonadota</taxon>
        <taxon>Alphaproteobacteria</taxon>
        <taxon>Acetobacterales</taxon>
        <taxon>Acetobacteraceae</taxon>
        <taxon>Acidomonas</taxon>
    </lineage>
</organism>
<dbReference type="EMBL" id="BAND01000006">
    <property type="protein sequence ID" value="GAJ27793.1"/>
    <property type="molecule type" value="Genomic_DNA"/>
</dbReference>
<keyword evidence="3" id="KW-1185">Reference proteome</keyword>
<dbReference type="RefSeq" id="WP_042055629.1">
    <property type="nucleotide sequence ID" value="NZ_BAND01000006.1"/>
</dbReference>
<evidence type="ECO:0000313" key="3">
    <source>
        <dbReference type="Proteomes" id="UP000019760"/>
    </source>
</evidence>
<dbReference type="OrthoDB" id="7284342at2"/>
<protein>
    <recommendedName>
        <fullName evidence="4">Lipoprotein</fullName>
    </recommendedName>
</protein>
<evidence type="ECO:0008006" key="4">
    <source>
        <dbReference type="Google" id="ProtNLM"/>
    </source>
</evidence>
<evidence type="ECO:0000313" key="2">
    <source>
        <dbReference type="EMBL" id="GAJ27793.1"/>
    </source>
</evidence>
<name>A0A023D0W4_ACIMT</name>
<dbReference type="AlphaFoldDB" id="A0A023D0W4"/>
<evidence type="ECO:0000256" key="1">
    <source>
        <dbReference type="SAM" id="SignalP"/>
    </source>
</evidence>
<feature type="chain" id="PRO_5030001250" description="Lipoprotein" evidence="1">
    <location>
        <begin position="23"/>
        <end position="192"/>
    </location>
</feature>
<keyword evidence="1" id="KW-0732">Signal</keyword>
<sequence length="192" mass="20938">MSRLRMIARFAPFFLTAPLALTACEEQQSAFAPACPHMDMLGDASDLFAYDGRGLDVGDLVAHASLTGMTGACEAGPTGAHHQKTVRTRISLAMTIQRGPAAASEALDLPYFVAVVRNGKILDKKVFHATAAFEPNTSLTALNTPIRIIDLPASDSIEDTDYHMVVGFQLTRAQLQYNRTHLPQAHFRERLN</sequence>
<proteinExistence type="predicted"/>
<feature type="signal peptide" evidence="1">
    <location>
        <begin position="1"/>
        <end position="22"/>
    </location>
</feature>
<gene>
    <name evidence="2" type="ORF">Amme_006_024</name>
</gene>
<accession>A0A023D0W4</accession>
<dbReference type="Proteomes" id="UP000019760">
    <property type="component" value="Unassembled WGS sequence"/>
</dbReference>
<comment type="caution">
    <text evidence="2">The sequence shown here is derived from an EMBL/GenBank/DDBJ whole genome shotgun (WGS) entry which is preliminary data.</text>
</comment>
<reference evidence="2 3" key="2">
    <citation type="journal article" date="2014" name="FEMS Microbiol. Lett.">
        <title>Draft genomic DNA sequence of the facultatively methylotrophic bacterium Acidomonas methanolica type strain MB58.</title>
        <authorList>
            <person name="Higashiura N."/>
            <person name="Hadano H."/>
            <person name="Hirakawa H."/>
            <person name="Matsutani M."/>
            <person name="Takabe S."/>
            <person name="Matsushita K."/>
            <person name="Azuma Y."/>
        </authorList>
    </citation>
    <scope>NUCLEOTIDE SEQUENCE [LARGE SCALE GENOMIC DNA]</scope>
    <source>
        <strain evidence="2 3">MB58</strain>
    </source>
</reference>
<dbReference type="PROSITE" id="PS51257">
    <property type="entry name" value="PROKAR_LIPOPROTEIN"/>
    <property type="match status" value="1"/>
</dbReference>
<reference evidence="3" key="1">
    <citation type="journal article" date="2014" name="FEMS Microbiol. Lett.">
        <title>Draft Genomic DNA Sequence of the Facultatively Methylotrophic Bacterium Acidomonas methanolica type strain MB58.</title>
        <authorList>
            <person name="Higashiura N."/>
            <person name="Hadano H."/>
            <person name="Hirakawa H."/>
            <person name="Matsutani M."/>
            <person name="Takabe S."/>
            <person name="Matsushita K."/>
            <person name="Azuma Y."/>
        </authorList>
    </citation>
    <scope>NUCLEOTIDE SEQUENCE [LARGE SCALE GENOMIC DNA]</scope>
    <source>
        <strain evidence="3">MB58</strain>
    </source>
</reference>